<name>A0A645HHX3_9ZZZZ</name>
<accession>A0A645HHX3</accession>
<evidence type="ECO:0000313" key="1">
    <source>
        <dbReference type="EMBL" id="MPN35714.1"/>
    </source>
</evidence>
<sequence length="82" mass="9282">MKAVWSYLSDKLIIPVAAINKEIVVERLTGNQVGEKLVSRLKNILNTCEYARFAPNSGQQEMGNLYEETIEVISQLEDVIKK</sequence>
<proteinExistence type="predicted"/>
<comment type="caution">
    <text evidence="1">The sequence shown here is derived from an EMBL/GenBank/DDBJ whole genome shotgun (WGS) entry which is preliminary data.</text>
</comment>
<reference evidence="1" key="1">
    <citation type="submission" date="2019-08" db="EMBL/GenBank/DDBJ databases">
        <authorList>
            <person name="Kucharzyk K."/>
            <person name="Murdoch R.W."/>
            <person name="Higgins S."/>
            <person name="Loffler F."/>
        </authorList>
    </citation>
    <scope>NUCLEOTIDE SEQUENCE</scope>
</reference>
<gene>
    <name evidence="1" type="ORF">SDC9_183212</name>
</gene>
<protein>
    <submittedName>
        <fullName evidence="1">Uncharacterized protein</fullName>
    </submittedName>
</protein>
<dbReference type="AlphaFoldDB" id="A0A645HHX3"/>
<organism evidence="1">
    <name type="scientific">bioreactor metagenome</name>
    <dbReference type="NCBI Taxonomy" id="1076179"/>
    <lineage>
        <taxon>unclassified sequences</taxon>
        <taxon>metagenomes</taxon>
        <taxon>ecological metagenomes</taxon>
    </lineage>
</organism>
<dbReference type="EMBL" id="VSSQ01089495">
    <property type="protein sequence ID" value="MPN35714.1"/>
    <property type="molecule type" value="Genomic_DNA"/>
</dbReference>